<dbReference type="PROSITE" id="PS00175">
    <property type="entry name" value="PG_MUTASE"/>
    <property type="match status" value="1"/>
</dbReference>
<comment type="catalytic activity">
    <reaction evidence="1 6 10">
        <text>(2R)-2-phosphoglycerate = (2R)-3-phosphoglycerate</text>
        <dbReference type="Rhea" id="RHEA:15901"/>
        <dbReference type="ChEBI" id="CHEBI:58272"/>
        <dbReference type="ChEBI" id="CHEBI:58289"/>
        <dbReference type="EC" id="5.4.2.11"/>
    </reaction>
</comment>
<feature type="binding site" evidence="6 8">
    <location>
        <begin position="183"/>
        <end position="184"/>
    </location>
    <ligand>
        <name>substrate</name>
    </ligand>
</feature>
<dbReference type="EC" id="5.4.2.11" evidence="6 10"/>
<feature type="site" description="Transition state stabilizer" evidence="6 9">
    <location>
        <position position="182"/>
    </location>
</feature>
<dbReference type="SUPFAM" id="SSF53254">
    <property type="entry name" value="Phosphoglycerate mutase-like"/>
    <property type="match status" value="1"/>
</dbReference>
<proteinExistence type="inferred from homology"/>
<dbReference type="InterPro" id="IPR005952">
    <property type="entry name" value="Phosphogly_mut1"/>
</dbReference>
<dbReference type="Gene3D" id="3.40.50.1240">
    <property type="entry name" value="Phosphoglycerate mutase-like"/>
    <property type="match status" value="1"/>
</dbReference>
<dbReference type="InterPro" id="IPR013078">
    <property type="entry name" value="His_Pase_superF_clade-1"/>
</dbReference>
<dbReference type="NCBIfam" id="TIGR01258">
    <property type="entry name" value="pgm_1"/>
    <property type="match status" value="1"/>
</dbReference>
<comment type="caution">
    <text evidence="11">The sequence shown here is derived from an EMBL/GenBank/DDBJ whole genome shotgun (WGS) entry which is preliminary data.</text>
</comment>
<dbReference type="EMBL" id="DVLY01000033">
    <property type="protein sequence ID" value="HIT97477.1"/>
    <property type="molecule type" value="Genomic_DNA"/>
</dbReference>
<evidence type="ECO:0000313" key="11">
    <source>
        <dbReference type="EMBL" id="HIT97477.1"/>
    </source>
</evidence>
<dbReference type="HAMAP" id="MF_01039">
    <property type="entry name" value="PGAM_GpmA"/>
    <property type="match status" value="1"/>
</dbReference>
<protein>
    <recommendedName>
        <fullName evidence="6 10">2,3-bisphosphoglycerate-dependent phosphoglycerate mutase</fullName>
        <shortName evidence="6">BPG-dependent PGAM</shortName>
        <shortName evidence="6">PGAM</shortName>
        <shortName evidence="6">Phosphoglyceromutase</shortName>
        <shortName evidence="6">dPGM</shortName>
        <ecNumber evidence="6 10">5.4.2.11</ecNumber>
    </recommendedName>
</protein>
<feature type="binding site" evidence="6 8">
    <location>
        <position position="98"/>
    </location>
    <ligand>
        <name>substrate</name>
    </ligand>
</feature>
<evidence type="ECO:0000256" key="1">
    <source>
        <dbReference type="ARBA" id="ARBA00000380"/>
    </source>
</evidence>
<feature type="binding site" evidence="6 8">
    <location>
        <position position="60"/>
    </location>
    <ligand>
        <name>substrate</name>
    </ligand>
</feature>
<evidence type="ECO:0000313" key="12">
    <source>
        <dbReference type="Proteomes" id="UP000824161"/>
    </source>
</evidence>
<gene>
    <name evidence="6 11" type="primary">gpmA</name>
    <name evidence="11" type="ORF">IAC44_01410</name>
</gene>
<comment type="pathway">
    <text evidence="6 10">Carbohydrate degradation; glycolysis; pyruvate from D-glyceraldehyde 3-phosphate: step 3/5.</text>
</comment>
<reference evidence="11" key="1">
    <citation type="submission" date="2020-10" db="EMBL/GenBank/DDBJ databases">
        <authorList>
            <person name="Gilroy R."/>
        </authorList>
    </citation>
    <scope>NUCLEOTIDE SEQUENCE</scope>
    <source>
        <strain evidence="11">1383</strain>
    </source>
</reference>
<reference evidence="11" key="2">
    <citation type="journal article" date="2021" name="PeerJ">
        <title>Extensive microbial diversity within the chicken gut microbiome revealed by metagenomics and culture.</title>
        <authorList>
            <person name="Gilroy R."/>
            <person name="Ravi A."/>
            <person name="Getino M."/>
            <person name="Pursley I."/>
            <person name="Horton D.L."/>
            <person name="Alikhan N.F."/>
            <person name="Baker D."/>
            <person name="Gharbi K."/>
            <person name="Hall N."/>
            <person name="Watson M."/>
            <person name="Adriaenssens E.M."/>
            <person name="Foster-Nyarko E."/>
            <person name="Jarju S."/>
            <person name="Secka A."/>
            <person name="Antonio M."/>
            <person name="Oren A."/>
            <person name="Chaudhuri R.R."/>
            <person name="La Ragione R."/>
            <person name="Hildebrand F."/>
            <person name="Pallen M.J."/>
        </authorList>
    </citation>
    <scope>NUCLEOTIDE SEQUENCE</scope>
    <source>
        <strain evidence="11">1383</strain>
    </source>
</reference>
<feature type="active site" description="Tele-phosphohistidine intermediate" evidence="6 7">
    <location>
        <position position="9"/>
    </location>
</feature>
<evidence type="ECO:0000256" key="6">
    <source>
        <dbReference type="HAMAP-Rule" id="MF_01039"/>
    </source>
</evidence>
<dbReference type="AlphaFoldDB" id="A0A9D1HAI5"/>
<keyword evidence="3 6" id="KW-0312">Gluconeogenesis</keyword>
<feature type="active site" description="Proton donor/acceptor" evidence="6 7">
    <location>
        <position position="87"/>
    </location>
</feature>
<feature type="binding site" evidence="6 8">
    <location>
        <begin position="21"/>
        <end position="22"/>
    </location>
    <ligand>
        <name>substrate</name>
    </ligand>
</feature>
<dbReference type="NCBIfam" id="NF010713">
    <property type="entry name" value="PRK14115.1"/>
    <property type="match status" value="1"/>
</dbReference>
<dbReference type="Proteomes" id="UP000824161">
    <property type="component" value="Unassembled WGS sequence"/>
</dbReference>
<feature type="binding site" evidence="6 8">
    <location>
        <begin position="114"/>
        <end position="115"/>
    </location>
    <ligand>
        <name>substrate</name>
    </ligand>
</feature>
<keyword evidence="4 6" id="KW-0324">Glycolysis</keyword>
<dbReference type="InterPro" id="IPR029033">
    <property type="entry name" value="His_PPase_superfam"/>
</dbReference>
<evidence type="ECO:0000256" key="4">
    <source>
        <dbReference type="ARBA" id="ARBA00023152"/>
    </source>
</evidence>
<sequence>MKKIVLLRHGESAWNRENRFTGWTDVDLTEKGIEEARRAGDLLKKEGFVFEKAFTSYLKRAVKTLNCVLDRMDQDWIPVEKSWRLNEKHYGQLQGLNKAETAAQYGDQQVLIWRRSYDVAPLPLSEDDPRNPRHDPRYRQVPDAELPRTESLKDTIERIMPYWHCVIFPTLAVADQIIVAAHGNSLRGIIKHLKGISDQDIVGLNLPTAVPYVFEFDDDLRLQKDYFLGDPEEIKRLMEAVANQGKKK</sequence>
<dbReference type="GO" id="GO:0006094">
    <property type="term" value="P:gluconeogenesis"/>
    <property type="evidence" value="ECO:0007669"/>
    <property type="project" value="UniProtKB-UniRule"/>
</dbReference>
<evidence type="ECO:0000256" key="5">
    <source>
        <dbReference type="ARBA" id="ARBA00023235"/>
    </source>
</evidence>
<dbReference type="InterPro" id="IPR001345">
    <property type="entry name" value="PG/BPGM_mutase_AS"/>
</dbReference>
<comment type="function">
    <text evidence="6 10">Catalyzes the interconversion of 2-phosphoglycerate and 3-phosphoglycerate.</text>
</comment>
<dbReference type="Pfam" id="PF00300">
    <property type="entry name" value="His_Phos_1"/>
    <property type="match status" value="1"/>
</dbReference>
<dbReference type="GO" id="GO:0006096">
    <property type="term" value="P:glycolytic process"/>
    <property type="evidence" value="ECO:0007669"/>
    <property type="project" value="UniProtKB-UniRule"/>
</dbReference>
<evidence type="ECO:0000256" key="2">
    <source>
        <dbReference type="ARBA" id="ARBA00006717"/>
    </source>
</evidence>
<dbReference type="FunFam" id="3.40.50.1240:FF:000003">
    <property type="entry name" value="2,3-bisphosphoglycerate-dependent phosphoglycerate mutase"/>
    <property type="match status" value="1"/>
</dbReference>
<dbReference type="PANTHER" id="PTHR11931">
    <property type="entry name" value="PHOSPHOGLYCERATE MUTASE"/>
    <property type="match status" value="1"/>
</dbReference>
<name>A0A9D1HAI5_9FLAO</name>
<organism evidence="11 12">
    <name type="scientific">Candidatus Merdimorpha stercoravium</name>
    <dbReference type="NCBI Taxonomy" id="2840863"/>
    <lineage>
        <taxon>Bacteria</taxon>
        <taxon>Pseudomonadati</taxon>
        <taxon>Bacteroidota</taxon>
        <taxon>Flavobacteriia</taxon>
        <taxon>Flavobacteriales</taxon>
        <taxon>Candidatus Merdimorpha</taxon>
    </lineage>
</organism>
<evidence type="ECO:0000256" key="10">
    <source>
        <dbReference type="RuleBase" id="RU004512"/>
    </source>
</evidence>
<evidence type="ECO:0000256" key="8">
    <source>
        <dbReference type="PIRSR" id="PIRSR613078-2"/>
    </source>
</evidence>
<feature type="binding site" evidence="6 8">
    <location>
        <begin position="87"/>
        <end position="90"/>
    </location>
    <ligand>
        <name>substrate</name>
    </ligand>
</feature>
<comment type="similarity">
    <text evidence="2 6">Belongs to the phosphoglycerate mutase family. BPG-dependent PGAM subfamily.</text>
</comment>
<feature type="binding site" evidence="6 8">
    <location>
        <begin position="8"/>
        <end position="15"/>
    </location>
    <ligand>
        <name>substrate</name>
    </ligand>
</feature>
<dbReference type="GO" id="GO:0004619">
    <property type="term" value="F:phosphoglycerate mutase activity"/>
    <property type="evidence" value="ECO:0007669"/>
    <property type="project" value="UniProtKB-UniRule"/>
</dbReference>
<evidence type="ECO:0000256" key="7">
    <source>
        <dbReference type="PIRSR" id="PIRSR613078-1"/>
    </source>
</evidence>
<evidence type="ECO:0000256" key="9">
    <source>
        <dbReference type="PIRSR" id="PIRSR613078-3"/>
    </source>
</evidence>
<evidence type="ECO:0000256" key="3">
    <source>
        <dbReference type="ARBA" id="ARBA00022432"/>
    </source>
</evidence>
<keyword evidence="5 6" id="KW-0413">Isomerase</keyword>
<dbReference type="SMART" id="SM00855">
    <property type="entry name" value="PGAM"/>
    <property type="match status" value="1"/>
</dbReference>
<dbReference type="CDD" id="cd07067">
    <property type="entry name" value="HP_PGM_like"/>
    <property type="match status" value="1"/>
</dbReference>
<accession>A0A9D1HAI5</accession>